<feature type="domain" description="NTF2-like N-terminal transpeptidase" evidence="6">
    <location>
        <begin position="49"/>
        <end position="154"/>
    </location>
</feature>
<evidence type="ECO:0000256" key="2">
    <source>
        <dbReference type="ARBA" id="ARBA00007171"/>
    </source>
</evidence>
<feature type="domain" description="Penicillin-binding protein transpeptidase" evidence="4">
    <location>
        <begin position="362"/>
        <end position="631"/>
    </location>
</feature>
<name>A0ABP3S7F0_9ACTN</name>
<proteinExistence type="inferred from homology"/>
<dbReference type="Pfam" id="PF00905">
    <property type="entry name" value="Transpeptidase"/>
    <property type="match status" value="1"/>
</dbReference>
<dbReference type="Gene3D" id="3.40.710.10">
    <property type="entry name" value="DD-peptidase/beta-lactamase superfamily"/>
    <property type="match status" value="1"/>
</dbReference>
<comment type="caution">
    <text evidence="7">The sequence shown here is derived from an EMBL/GenBank/DDBJ whole genome shotgun (WGS) entry which is preliminary data.</text>
</comment>
<evidence type="ECO:0000256" key="1">
    <source>
        <dbReference type="ARBA" id="ARBA00004370"/>
    </source>
</evidence>
<dbReference type="Pfam" id="PF05223">
    <property type="entry name" value="MecA_N"/>
    <property type="match status" value="1"/>
</dbReference>
<evidence type="ECO:0000259" key="4">
    <source>
        <dbReference type="Pfam" id="PF00905"/>
    </source>
</evidence>
<feature type="domain" description="Penicillin-binding protein dimerisation" evidence="5">
    <location>
        <begin position="164"/>
        <end position="318"/>
    </location>
</feature>
<protein>
    <submittedName>
        <fullName evidence="7">Penicillin-binding transpeptidase domain-containing protein</fullName>
    </submittedName>
</protein>
<dbReference type="InterPro" id="IPR005311">
    <property type="entry name" value="PBP_dimer"/>
</dbReference>
<evidence type="ECO:0000313" key="8">
    <source>
        <dbReference type="Proteomes" id="UP001500957"/>
    </source>
</evidence>
<reference evidence="8" key="1">
    <citation type="journal article" date="2019" name="Int. J. Syst. Evol. Microbiol.">
        <title>The Global Catalogue of Microorganisms (GCM) 10K type strain sequencing project: providing services to taxonomists for standard genome sequencing and annotation.</title>
        <authorList>
            <consortium name="The Broad Institute Genomics Platform"/>
            <consortium name="The Broad Institute Genome Sequencing Center for Infectious Disease"/>
            <person name="Wu L."/>
            <person name="Ma J."/>
        </authorList>
    </citation>
    <scope>NUCLEOTIDE SEQUENCE [LARGE SCALE GENOMIC DNA]</scope>
    <source>
        <strain evidence="8">JCM 10671</strain>
    </source>
</reference>
<dbReference type="PANTHER" id="PTHR30627:SF24">
    <property type="entry name" value="PENICILLIN-BINDING PROTEIN 4B"/>
    <property type="match status" value="1"/>
</dbReference>
<dbReference type="Gene3D" id="3.90.1310.10">
    <property type="entry name" value="Penicillin-binding protein 2a (Domain 2)"/>
    <property type="match status" value="1"/>
</dbReference>
<keyword evidence="8" id="KW-1185">Reference proteome</keyword>
<evidence type="ECO:0000259" key="5">
    <source>
        <dbReference type="Pfam" id="PF03717"/>
    </source>
</evidence>
<dbReference type="PANTHER" id="PTHR30627">
    <property type="entry name" value="PEPTIDOGLYCAN D,D-TRANSPEPTIDASE"/>
    <property type="match status" value="1"/>
</dbReference>
<dbReference type="Proteomes" id="UP001500957">
    <property type="component" value="Unassembled WGS sequence"/>
</dbReference>
<comment type="subcellular location">
    <subcellularLocation>
        <location evidence="1">Membrane</location>
    </subcellularLocation>
</comment>
<gene>
    <name evidence="7" type="ORF">GCM10009547_28980</name>
</gene>
<dbReference type="RefSeq" id="WP_344605932.1">
    <property type="nucleotide sequence ID" value="NZ_BAAAHE010000023.1"/>
</dbReference>
<dbReference type="InterPro" id="IPR036138">
    <property type="entry name" value="PBP_dimer_sf"/>
</dbReference>
<sequence>MSHGRSSLLLSSSPRRRLRAVAGAASVALLLAGCGLLGGDDNSDEITAAGTAFLEDWAAGRYPEAAARTTDPAKAEQTLTSVSDALRLSSRTLRPGALTGCTNDEPCQLGFEATLSLATLGDWTYEGALTLTQAAEAWQVDWSPAVVHPKLTADTALARVRELPPRAPILDRENRPLVTDQEVVRVGITAGKTLDTSIRKLAQVLDLNYDTLAQRSKSTPTSQFVEAVVLRKAEHDAVKLQLDDIPGVLERPDTLPLAPTRQYARALLGAVTPATKETLEKAGPMASSADEVGSFGLQAKFQQQLAGLPGGRVNLIRTADRTVVETLHEFVAKPGSPVQLTLDKRVQDAAESALASVTNGASLVAIDTETGDVLAVANGPADRSAEDRAFSGRYAPGSTFKVVTTTALLRDGLKTTDTVPCPATVNVGGKRFENYDGLGALGSVPFRKDFTESCNTAFITRAGDLAPDGLTQAAAAFGLGSGWDLGVPSFAGSVPTSTSPIDQGAAAIGQGRVLMSPLAMASVAATVASGTPRAPRVLMDEEPSEAGEPLPEAETLRELMLATVREGTANVLQIAGEEIGAKTGTAEYGSGDKAGLHAWMIGFTGRIAFAVIVEDGVSGSKTAGPVARRFLLAVRGLD</sequence>
<comment type="similarity">
    <text evidence="2">Belongs to the transpeptidase family.</text>
</comment>
<dbReference type="SUPFAM" id="SSF56519">
    <property type="entry name" value="Penicillin binding protein dimerisation domain"/>
    <property type="match status" value="1"/>
</dbReference>
<evidence type="ECO:0000313" key="7">
    <source>
        <dbReference type="EMBL" id="GAA0624052.1"/>
    </source>
</evidence>
<dbReference type="SUPFAM" id="SSF56601">
    <property type="entry name" value="beta-lactamase/transpeptidase-like"/>
    <property type="match status" value="1"/>
</dbReference>
<dbReference type="EMBL" id="BAAAHE010000023">
    <property type="protein sequence ID" value="GAA0624052.1"/>
    <property type="molecule type" value="Genomic_DNA"/>
</dbReference>
<dbReference type="InterPro" id="IPR012338">
    <property type="entry name" value="Beta-lactam/transpept-like"/>
</dbReference>
<evidence type="ECO:0000256" key="3">
    <source>
        <dbReference type="ARBA" id="ARBA00023136"/>
    </source>
</evidence>
<dbReference type="Pfam" id="PF03717">
    <property type="entry name" value="PBP_dimer"/>
    <property type="match status" value="1"/>
</dbReference>
<accession>A0ABP3S7F0</accession>
<dbReference type="InterPro" id="IPR007887">
    <property type="entry name" value="MecA_N"/>
</dbReference>
<organism evidence="7 8">
    <name type="scientific">Sporichthya brevicatena</name>
    <dbReference type="NCBI Taxonomy" id="171442"/>
    <lineage>
        <taxon>Bacteria</taxon>
        <taxon>Bacillati</taxon>
        <taxon>Actinomycetota</taxon>
        <taxon>Actinomycetes</taxon>
        <taxon>Sporichthyales</taxon>
        <taxon>Sporichthyaceae</taxon>
        <taxon>Sporichthya</taxon>
    </lineage>
</organism>
<dbReference type="PROSITE" id="PS51257">
    <property type="entry name" value="PROKAR_LIPOPROTEIN"/>
    <property type="match status" value="1"/>
</dbReference>
<dbReference type="InterPro" id="IPR050515">
    <property type="entry name" value="Beta-lactam/transpept"/>
</dbReference>
<evidence type="ECO:0000259" key="6">
    <source>
        <dbReference type="Pfam" id="PF05223"/>
    </source>
</evidence>
<dbReference type="InterPro" id="IPR001460">
    <property type="entry name" value="PCN-bd_Tpept"/>
</dbReference>
<keyword evidence="3" id="KW-0472">Membrane</keyword>